<evidence type="ECO:0000313" key="2">
    <source>
        <dbReference type="Proteomes" id="UP000629371"/>
    </source>
</evidence>
<gene>
    <name evidence="1" type="ORF">JK360_32395</name>
</gene>
<proteinExistence type="predicted"/>
<dbReference type="RefSeq" id="WP_201810133.1">
    <property type="nucleotide sequence ID" value="NZ_JAERRI010000024.1"/>
</dbReference>
<protein>
    <submittedName>
        <fullName evidence="1">Uncharacterized protein</fullName>
    </submittedName>
</protein>
<reference evidence="1 2" key="1">
    <citation type="submission" date="2021-01" db="EMBL/GenBank/DDBJ databases">
        <title>WGS of actinomycetes isolated from Thailand.</title>
        <authorList>
            <person name="Thawai C."/>
        </authorList>
    </citation>
    <scope>NUCLEOTIDE SEQUENCE [LARGE SCALE GENOMIC DNA]</scope>
    <source>
        <strain evidence="1 2">CH9-7</strain>
    </source>
</reference>
<comment type="caution">
    <text evidence="1">The sequence shown here is derived from an EMBL/GenBank/DDBJ whole genome shotgun (WGS) entry which is preliminary data.</text>
</comment>
<keyword evidence="2" id="KW-1185">Reference proteome</keyword>
<sequence length="92" mass="9949">MLGERQDELFPKCQIIRLDGPGDIADAAQQLIFVAAVHRSAVDQQAQAARAGEHPAQPPDLDWSTPAVELSDEVEAFIEVARTVIAVDQSLT</sequence>
<name>A0ABS1N1Q8_9ACTN</name>
<dbReference type="Proteomes" id="UP000629371">
    <property type="component" value="Unassembled WGS sequence"/>
</dbReference>
<organism evidence="1 2">
    <name type="scientific">Streptomyces siderophoricus</name>
    <dbReference type="NCBI Taxonomy" id="2802281"/>
    <lineage>
        <taxon>Bacteria</taxon>
        <taxon>Bacillati</taxon>
        <taxon>Actinomycetota</taxon>
        <taxon>Actinomycetes</taxon>
        <taxon>Kitasatosporales</taxon>
        <taxon>Streptomycetaceae</taxon>
        <taxon>Streptomyces</taxon>
    </lineage>
</organism>
<accession>A0ABS1N1Q8</accession>
<dbReference type="EMBL" id="JAERRI010000024">
    <property type="protein sequence ID" value="MBL1093963.1"/>
    <property type="molecule type" value="Genomic_DNA"/>
</dbReference>
<evidence type="ECO:0000313" key="1">
    <source>
        <dbReference type="EMBL" id="MBL1093963.1"/>
    </source>
</evidence>